<dbReference type="VEuPathDB" id="FungiDB:H257_03920"/>
<dbReference type="SUPFAM" id="SSF48350">
    <property type="entry name" value="GTPase activation domain, GAP"/>
    <property type="match status" value="1"/>
</dbReference>
<feature type="region of interest" description="Disordered" evidence="1">
    <location>
        <begin position="662"/>
        <end position="684"/>
    </location>
</feature>
<dbReference type="RefSeq" id="XP_009826530.1">
    <property type="nucleotide sequence ID" value="XM_009828228.1"/>
</dbReference>
<evidence type="ECO:0000259" key="2">
    <source>
        <dbReference type="Pfam" id="PF00620"/>
    </source>
</evidence>
<proteinExistence type="predicted"/>
<name>W4H0Z5_APHAT</name>
<dbReference type="InterPro" id="IPR008936">
    <property type="entry name" value="Rho_GTPase_activation_prot"/>
</dbReference>
<dbReference type="AlphaFoldDB" id="W4H0Z5"/>
<sequence>MFHRRKKDGTSPQTAAVLPCLPSPQCMVLLALVEHLAAHKAHKSKLFQSEGRPSERKVLLEQFYAGVHTASLKSVSSRSMSFVLRHVLVTQYAPLLPYVAYDKLVAAMHASNLTVFTAAVQVEVTAMPISHAKLLHGLLFLMRKVSVQLTVAEDGLVTHLGVHLCRPSEHPLALKGSVGVRRDMCRRLLLVLTSLRFPDEPPLVVAPSSGLRRRSSCRSWTLALVQDTERLLSHIVASSDSKRDLFLRLPDAATVHALLSNSVPAAECSLHDVAGAVKTTLYRRDALVPVEIYALCDDPDARAFSLALSCVPPFPRQILVLLLRCMQQAMLDGASVDLLSASLSCYIFHELKFIGPVQDDHRHHELDRLAIQVLGCVDGILTRHRHNLLKPLKAAVWVVRVGLGVNRHRQVVGQKALPFMDVQGDNSVGTASGHTAAKMENTTRPCDDVTMKLLLEVKTTSTKEALDDHTGHAQNVLVEPLSLTTAMDSTAVVVEYDNARTAPAVKAASLHDQTWQLAHEAADEPNSSEAVQIDDSPHQQVAAVAVSLPSSKGASPVRVAILKAIHKATTSIISANPNTEASPRVQEVRGTTMTSRLPTKVSVSDDVHSKNAAIASSTTLPLTNGSAPAMTTQNALSNGAVTSSSPVVALDISSVATKTPIHQSQLTEEVSASHPQGDSKMVSKSTCKAVTPDISPTTLMISCDAMAMANNTAGFPLTLCCDSEPPPPLHHSPHDDMTRRLLQQQPRSLADEIAMWEHWSSINVFDSTGGSCVPWDVIASFTGDQSSAVCRLDAYHDVPLVQPAALWRVLFSIYDTYKASKRELEWCDVQNLCKDCSLSSQHVHVWDLFARLRAPSNMGLGFHEFYVLLAHLEPLDAPSASTTPLHDILLYYLLPGARRNGAEAAIERVAATTRPRWWSHAFKRLLYPSMASIKQVFQRFAANQAKSTVDTAASPMCFGFPQLSALLHALCIVPELATEAHVRAQFNLLLDNQDESPEVSFSMGLAWVLELGMELLSHPVLKPIYPSDADKLLVMVDVWGLGDVTFVSNAT</sequence>
<evidence type="ECO:0000313" key="3">
    <source>
        <dbReference type="EMBL" id="ETV84838.1"/>
    </source>
</evidence>
<dbReference type="GO" id="GO:0007165">
    <property type="term" value="P:signal transduction"/>
    <property type="evidence" value="ECO:0007669"/>
    <property type="project" value="InterPro"/>
</dbReference>
<dbReference type="Pfam" id="PF00620">
    <property type="entry name" value="RhoGAP"/>
    <property type="match status" value="1"/>
</dbReference>
<evidence type="ECO:0000256" key="1">
    <source>
        <dbReference type="SAM" id="MobiDB-lite"/>
    </source>
</evidence>
<protein>
    <recommendedName>
        <fullName evidence="2">Rho-GAP domain-containing protein</fullName>
    </recommendedName>
</protein>
<dbReference type="Gene3D" id="1.10.555.10">
    <property type="entry name" value="Rho GTPase activation protein"/>
    <property type="match status" value="1"/>
</dbReference>
<gene>
    <name evidence="3" type="ORF">H257_03920</name>
</gene>
<dbReference type="EMBL" id="KI913119">
    <property type="protein sequence ID" value="ETV84838.1"/>
    <property type="molecule type" value="Genomic_DNA"/>
</dbReference>
<dbReference type="GeneID" id="20805916"/>
<accession>W4H0Z5</accession>
<organism evidence="3">
    <name type="scientific">Aphanomyces astaci</name>
    <name type="common">Crayfish plague agent</name>
    <dbReference type="NCBI Taxonomy" id="112090"/>
    <lineage>
        <taxon>Eukaryota</taxon>
        <taxon>Sar</taxon>
        <taxon>Stramenopiles</taxon>
        <taxon>Oomycota</taxon>
        <taxon>Saprolegniomycetes</taxon>
        <taxon>Saprolegniales</taxon>
        <taxon>Verrucalvaceae</taxon>
        <taxon>Aphanomyces</taxon>
    </lineage>
</organism>
<reference evidence="3" key="1">
    <citation type="submission" date="2013-12" db="EMBL/GenBank/DDBJ databases">
        <title>The Genome Sequence of Aphanomyces astaci APO3.</title>
        <authorList>
            <consortium name="The Broad Institute Genomics Platform"/>
            <person name="Russ C."/>
            <person name="Tyler B."/>
            <person name="van West P."/>
            <person name="Dieguez-Uribeondo J."/>
            <person name="Young S.K."/>
            <person name="Zeng Q."/>
            <person name="Gargeya S."/>
            <person name="Fitzgerald M."/>
            <person name="Abouelleil A."/>
            <person name="Alvarado L."/>
            <person name="Chapman S.B."/>
            <person name="Gainer-Dewar J."/>
            <person name="Goldberg J."/>
            <person name="Griggs A."/>
            <person name="Gujja S."/>
            <person name="Hansen M."/>
            <person name="Howarth C."/>
            <person name="Imamovic A."/>
            <person name="Ireland A."/>
            <person name="Larimer J."/>
            <person name="McCowan C."/>
            <person name="Murphy C."/>
            <person name="Pearson M."/>
            <person name="Poon T.W."/>
            <person name="Priest M."/>
            <person name="Roberts A."/>
            <person name="Saif S."/>
            <person name="Shea T."/>
            <person name="Sykes S."/>
            <person name="Wortman J."/>
            <person name="Nusbaum C."/>
            <person name="Birren B."/>
        </authorList>
    </citation>
    <scope>NUCLEOTIDE SEQUENCE [LARGE SCALE GENOMIC DNA]</scope>
    <source>
        <strain evidence="3">APO3</strain>
    </source>
</reference>
<feature type="region of interest" description="Disordered" evidence="1">
    <location>
        <begin position="575"/>
        <end position="605"/>
    </location>
</feature>
<dbReference type="OrthoDB" id="79884at2759"/>
<feature type="domain" description="Rho-GAP" evidence="2">
    <location>
        <begin position="28"/>
        <end position="146"/>
    </location>
</feature>
<dbReference type="InterPro" id="IPR000198">
    <property type="entry name" value="RhoGAP_dom"/>
</dbReference>